<dbReference type="PANTHER" id="PTHR10885">
    <property type="entry name" value="ISOPENTENYL-DIPHOSPHATE DELTA-ISOMERASE"/>
    <property type="match status" value="1"/>
</dbReference>
<evidence type="ECO:0000256" key="5">
    <source>
        <dbReference type="ARBA" id="ARBA00022723"/>
    </source>
</evidence>
<comment type="pathway">
    <text evidence="1">Isoprenoid biosynthesis; dimethylallyl diphosphate biosynthesis; dimethylallyl diphosphate from isopentenyl diphosphate: step 1/1.</text>
</comment>
<dbReference type="EC" id="5.3.3.2" evidence="3 10"/>
<evidence type="ECO:0000256" key="2">
    <source>
        <dbReference type="ARBA" id="ARBA00007579"/>
    </source>
</evidence>
<dbReference type="SUPFAM" id="SSF55811">
    <property type="entry name" value="Nudix"/>
    <property type="match status" value="1"/>
</dbReference>
<dbReference type="InterPro" id="IPR011876">
    <property type="entry name" value="IsopentenylPP_isomerase_typ1"/>
</dbReference>
<accession>A0ABY6CWF4</accession>
<evidence type="ECO:0000313" key="13">
    <source>
        <dbReference type="Proteomes" id="UP001062165"/>
    </source>
</evidence>
<dbReference type="InterPro" id="IPR056375">
    <property type="entry name" value="Idi_bact"/>
</dbReference>
<dbReference type="Proteomes" id="UP001062165">
    <property type="component" value="Chromosome"/>
</dbReference>
<dbReference type="HAMAP" id="MF_00202">
    <property type="entry name" value="Idi"/>
    <property type="match status" value="1"/>
</dbReference>
<keyword evidence="6" id="KW-0460">Magnesium</keyword>
<dbReference type="InterPro" id="IPR000086">
    <property type="entry name" value="NUDIX_hydrolase_dom"/>
</dbReference>
<name>A0ABY6CWF4_9BACT</name>
<keyword evidence="4" id="KW-0963">Cytoplasm</keyword>
<dbReference type="NCBIfam" id="NF002995">
    <property type="entry name" value="PRK03759.1"/>
    <property type="match status" value="1"/>
</dbReference>
<keyword evidence="9 12" id="KW-0413">Isomerase</keyword>
<dbReference type="PANTHER" id="PTHR10885:SF0">
    <property type="entry name" value="ISOPENTENYL-DIPHOSPHATE DELTA-ISOMERASE"/>
    <property type="match status" value="1"/>
</dbReference>
<evidence type="ECO:0000256" key="7">
    <source>
        <dbReference type="ARBA" id="ARBA00023211"/>
    </source>
</evidence>
<dbReference type="InterPro" id="IPR015797">
    <property type="entry name" value="NUDIX_hydrolase-like_dom_sf"/>
</dbReference>
<evidence type="ECO:0000256" key="10">
    <source>
        <dbReference type="NCBIfam" id="TIGR02150"/>
    </source>
</evidence>
<keyword evidence="8" id="KW-0414">Isoprene biosynthesis</keyword>
<evidence type="ECO:0000256" key="8">
    <source>
        <dbReference type="ARBA" id="ARBA00023229"/>
    </source>
</evidence>
<dbReference type="NCBIfam" id="TIGR02150">
    <property type="entry name" value="IPP_isom_1"/>
    <property type="match status" value="1"/>
</dbReference>
<evidence type="ECO:0000256" key="1">
    <source>
        <dbReference type="ARBA" id="ARBA00004826"/>
    </source>
</evidence>
<comment type="similarity">
    <text evidence="2">Belongs to the IPP isomerase type 1 family.</text>
</comment>
<dbReference type="EMBL" id="CP106735">
    <property type="protein sequence ID" value="UXX78246.1"/>
    <property type="molecule type" value="Genomic_DNA"/>
</dbReference>
<organism evidence="12 13">
    <name type="scientific">Reichenbachiella carrageenanivorans</name>
    <dbReference type="NCBI Taxonomy" id="2979869"/>
    <lineage>
        <taxon>Bacteria</taxon>
        <taxon>Pseudomonadati</taxon>
        <taxon>Bacteroidota</taxon>
        <taxon>Cytophagia</taxon>
        <taxon>Cytophagales</taxon>
        <taxon>Reichenbachiellaceae</taxon>
        <taxon>Reichenbachiella</taxon>
    </lineage>
</organism>
<evidence type="ECO:0000259" key="11">
    <source>
        <dbReference type="PROSITE" id="PS51462"/>
    </source>
</evidence>
<dbReference type="CDD" id="cd02885">
    <property type="entry name" value="NUDIX_IPP_Isomerase"/>
    <property type="match status" value="1"/>
</dbReference>
<reference evidence="12" key="1">
    <citation type="submission" date="2022-10" db="EMBL/GenBank/DDBJ databases">
        <title>Comparative genomics and taxonomic characterization of three novel marine species of genus Reichenbachiella exhibiting antioxidant and polysaccharide degradation activities.</title>
        <authorList>
            <person name="Muhammad N."/>
            <person name="Lee Y.-J."/>
            <person name="Ko J."/>
            <person name="Kim S.-G."/>
        </authorList>
    </citation>
    <scope>NUCLEOTIDE SEQUENCE</scope>
    <source>
        <strain evidence="12">Wsw4-B4</strain>
    </source>
</reference>
<protein>
    <recommendedName>
        <fullName evidence="3 10">Isopentenyl-diphosphate delta-isomerase</fullName>
        <ecNumber evidence="3 10">5.3.3.2</ecNumber>
    </recommendedName>
</protein>
<evidence type="ECO:0000256" key="6">
    <source>
        <dbReference type="ARBA" id="ARBA00022842"/>
    </source>
</evidence>
<dbReference type="PROSITE" id="PS51462">
    <property type="entry name" value="NUDIX"/>
    <property type="match status" value="1"/>
</dbReference>
<gene>
    <name evidence="12" type="primary">idi</name>
    <name evidence="12" type="ORF">N7E81_12850</name>
</gene>
<dbReference type="PIRSF" id="PIRSF018427">
    <property type="entry name" value="Isopntndiph_ism"/>
    <property type="match status" value="1"/>
</dbReference>
<proteinExistence type="inferred from homology"/>
<dbReference type="RefSeq" id="WP_263049992.1">
    <property type="nucleotide sequence ID" value="NZ_CP106735.1"/>
</dbReference>
<sequence>MEEVVLVDEQDNAIGTSEKLAAHKQGKLHRAFSIFIFNTDGEMLLQQRAIDKYHSGGLWTNACCSHPRPNEVTLNAAKRRLSEELGMQTELSHLFSFLYKADFENGLIEHELDHVFVGIANEVPALNEQEAMAYKYINITDLLHDVQNQPNQYTFWFRKIVEEVIEKHKNSCG</sequence>
<dbReference type="Gene3D" id="3.90.79.10">
    <property type="entry name" value="Nucleoside Triphosphate Pyrophosphohydrolase"/>
    <property type="match status" value="1"/>
</dbReference>
<evidence type="ECO:0000313" key="12">
    <source>
        <dbReference type="EMBL" id="UXX78246.1"/>
    </source>
</evidence>
<evidence type="ECO:0000256" key="4">
    <source>
        <dbReference type="ARBA" id="ARBA00022490"/>
    </source>
</evidence>
<keyword evidence="7" id="KW-0464">Manganese</keyword>
<evidence type="ECO:0000256" key="9">
    <source>
        <dbReference type="ARBA" id="ARBA00023235"/>
    </source>
</evidence>
<feature type="domain" description="Nudix hydrolase" evidence="11">
    <location>
        <begin position="27"/>
        <end position="159"/>
    </location>
</feature>
<keyword evidence="13" id="KW-1185">Reference proteome</keyword>
<dbReference type="GO" id="GO:0004452">
    <property type="term" value="F:isopentenyl-diphosphate delta-isomerase activity"/>
    <property type="evidence" value="ECO:0007669"/>
    <property type="project" value="UniProtKB-EC"/>
</dbReference>
<keyword evidence="5" id="KW-0479">Metal-binding</keyword>
<dbReference type="Pfam" id="PF00293">
    <property type="entry name" value="NUDIX"/>
    <property type="match status" value="1"/>
</dbReference>
<evidence type="ECO:0000256" key="3">
    <source>
        <dbReference type="ARBA" id="ARBA00012057"/>
    </source>
</evidence>